<dbReference type="Proteomes" id="UP000265520">
    <property type="component" value="Unassembled WGS sequence"/>
</dbReference>
<feature type="non-terminal residue" evidence="1">
    <location>
        <position position="1"/>
    </location>
</feature>
<keyword evidence="2" id="KW-1185">Reference proteome</keyword>
<protein>
    <submittedName>
        <fullName evidence="1">Uncharacterized protein</fullName>
    </submittedName>
</protein>
<dbReference type="EMBL" id="LXQA010549379">
    <property type="protein sequence ID" value="MCI58630.1"/>
    <property type="molecule type" value="Genomic_DNA"/>
</dbReference>
<comment type="caution">
    <text evidence="1">The sequence shown here is derived from an EMBL/GenBank/DDBJ whole genome shotgun (WGS) entry which is preliminary data.</text>
</comment>
<organism evidence="1 2">
    <name type="scientific">Trifolium medium</name>
    <dbReference type="NCBI Taxonomy" id="97028"/>
    <lineage>
        <taxon>Eukaryota</taxon>
        <taxon>Viridiplantae</taxon>
        <taxon>Streptophyta</taxon>
        <taxon>Embryophyta</taxon>
        <taxon>Tracheophyta</taxon>
        <taxon>Spermatophyta</taxon>
        <taxon>Magnoliopsida</taxon>
        <taxon>eudicotyledons</taxon>
        <taxon>Gunneridae</taxon>
        <taxon>Pentapetalae</taxon>
        <taxon>rosids</taxon>
        <taxon>fabids</taxon>
        <taxon>Fabales</taxon>
        <taxon>Fabaceae</taxon>
        <taxon>Papilionoideae</taxon>
        <taxon>50 kb inversion clade</taxon>
        <taxon>NPAAA clade</taxon>
        <taxon>Hologalegina</taxon>
        <taxon>IRL clade</taxon>
        <taxon>Trifolieae</taxon>
        <taxon>Trifolium</taxon>
    </lineage>
</organism>
<evidence type="ECO:0000313" key="2">
    <source>
        <dbReference type="Proteomes" id="UP000265520"/>
    </source>
</evidence>
<reference evidence="1 2" key="1">
    <citation type="journal article" date="2018" name="Front. Plant Sci.">
        <title>Red Clover (Trifolium pratense) and Zigzag Clover (T. medium) - A Picture of Genomic Similarities and Differences.</title>
        <authorList>
            <person name="Dluhosova J."/>
            <person name="Istvanek J."/>
            <person name="Nedelnik J."/>
            <person name="Repkova J."/>
        </authorList>
    </citation>
    <scope>NUCLEOTIDE SEQUENCE [LARGE SCALE GENOMIC DNA]</scope>
    <source>
        <strain evidence="2">cv. 10/8</strain>
        <tissue evidence="1">Leaf</tissue>
    </source>
</reference>
<dbReference type="AlphaFoldDB" id="A0A392TEH7"/>
<evidence type="ECO:0000313" key="1">
    <source>
        <dbReference type="EMBL" id="MCI58630.1"/>
    </source>
</evidence>
<proteinExistence type="predicted"/>
<sequence length="22" mass="2320">ETAMIVLCALAGGKQRNMNVEA</sequence>
<name>A0A392TEH7_9FABA</name>
<accession>A0A392TEH7</accession>